<dbReference type="SMART" id="SM00298">
    <property type="entry name" value="CHROMO"/>
    <property type="match status" value="1"/>
</dbReference>
<feature type="compositionally biased region" description="Acidic residues" evidence="3">
    <location>
        <begin position="62"/>
        <end position="75"/>
    </location>
</feature>
<dbReference type="OrthoDB" id="10267344at2759"/>
<reference evidence="5 6" key="1">
    <citation type="submission" date="2018-09" db="EMBL/GenBank/DDBJ databases">
        <title>Genomic investigation of the strawberry pathogen Phytophthora fragariae indicates pathogenicity is determined by transcriptional variation in three key races.</title>
        <authorList>
            <person name="Adams T.M."/>
            <person name="Armitage A.D."/>
            <person name="Sobczyk M.K."/>
            <person name="Bates H.J."/>
            <person name="Dunwell J.M."/>
            <person name="Nellist C.F."/>
            <person name="Harrison R.J."/>
        </authorList>
    </citation>
    <scope>NUCLEOTIDE SEQUENCE [LARGE SCALE GENOMIC DNA]</scope>
    <source>
        <strain evidence="5 6">SCRP324</strain>
    </source>
</reference>
<dbReference type="PROSITE" id="PS00598">
    <property type="entry name" value="CHROMO_1"/>
    <property type="match status" value="1"/>
</dbReference>
<dbReference type="InterPro" id="IPR051219">
    <property type="entry name" value="Heterochromatin_chromo-domain"/>
</dbReference>
<dbReference type="InterPro" id="IPR016197">
    <property type="entry name" value="Chromo-like_dom_sf"/>
</dbReference>
<dbReference type="InterPro" id="IPR023780">
    <property type="entry name" value="Chromo_domain"/>
</dbReference>
<dbReference type="Proteomes" id="UP000435112">
    <property type="component" value="Unassembled WGS sequence"/>
</dbReference>
<evidence type="ECO:0000256" key="3">
    <source>
        <dbReference type="SAM" id="MobiDB-lite"/>
    </source>
</evidence>
<dbReference type="Pfam" id="PF00385">
    <property type="entry name" value="Chromo"/>
    <property type="match status" value="1"/>
</dbReference>
<gene>
    <name evidence="5" type="ORF">PR002_g6036</name>
</gene>
<dbReference type="SUPFAM" id="SSF54160">
    <property type="entry name" value="Chromo domain-like"/>
    <property type="match status" value="1"/>
</dbReference>
<evidence type="ECO:0000259" key="4">
    <source>
        <dbReference type="PROSITE" id="PS50013"/>
    </source>
</evidence>
<name>A0A6A3NAY2_9STRA</name>
<protein>
    <recommendedName>
        <fullName evidence="4">Chromo domain-containing protein</fullName>
    </recommendedName>
</protein>
<feature type="region of interest" description="Disordered" evidence="3">
    <location>
        <begin position="1"/>
        <end position="75"/>
    </location>
</feature>
<accession>A0A6A3NAY2</accession>
<dbReference type="PROSITE" id="PS50013">
    <property type="entry name" value="CHROMO_2"/>
    <property type="match status" value="1"/>
</dbReference>
<comment type="subcellular location">
    <subcellularLocation>
        <location evidence="1">Nucleus</location>
    </subcellularLocation>
</comment>
<dbReference type="Gene3D" id="2.40.50.40">
    <property type="match status" value="1"/>
</dbReference>
<dbReference type="EMBL" id="QXFU01000266">
    <property type="protein sequence ID" value="KAE9038421.1"/>
    <property type="molecule type" value="Genomic_DNA"/>
</dbReference>
<organism evidence="5 6">
    <name type="scientific">Phytophthora rubi</name>
    <dbReference type="NCBI Taxonomy" id="129364"/>
    <lineage>
        <taxon>Eukaryota</taxon>
        <taxon>Sar</taxon>
        <taxon>Stramenopiles</taxon>
        <taxon>Oomycota</taxon>
        <taxon>Peronosporomycetes</taxon>
        <taxon>Peronosporales</taxon>
        <taxon>Peronosporaceae</taxon>
        <taxon>Phytophthora</taxon>
    </lineage>
</organism>
<dbReference type="PANTHER" id="PTHR22812">
    <property type="entry name" value="CHROMOBOX PROTEIN"/>
    <property type="match status" value="1"/>
</dbReference>
<proteinExistence type="predicted"/>
<dbReference type="InterPro" id="IPR000953">
    <property type="entry name" value="Chromo/chromo_shadow_dom"/>
</dbReference>
<dbReference type="GO" id="GO:0005634">
    <property type="term" value="C:nucleus"/>
    <property type="evidence" value="ECO:0007669"/>
    <property type="project" value="UniProtKB-SubCell"/>
</dbReference>
<dbReference type="AlphaFoldDB" id="A0A6A3NAY2"/>
<keyword evidence="2" id="KW-0539">Nucleus</keyword>
<sequence length="127" mass="14274">MAPRKAKRTLDNAFSATDKAAGGQRHRGLGRKQMSNDASALPAPKTRRKTQLAFNKQNERGVEDDDSDESDEGDIYEAETVLKEQGGSFYVKWAGYDSDENTWEPERNLKPEMIKRFRNRAVGGGHD</sequence>
<evidence type="ECO:0000256" key="1">
    <source>
        <dbReference type="ARBA" id="ARBA00004123"/>
    </source>
</evidence>
<feature type="domain" description="Chromo" evidence="4">
    <location>
        <begin position="76"/>
        <end position="120"/>
    </location>
</feature>
<dbReference type="InterPro" id="IPR023779">
    <property type="entry name" value="Chromodomain_CS"/>
</dbReference>
<evidence type="ECO:0000313" key="5">
    <source>
        <dbReference type="EMBL" id="KAE9038421.1"/>
    </source>
</evidence>
<evidence type="ECO:0000256" key="2">
    <source>
        <dbReference type="ARBA" id="ARBA00023242"/>
    </source>
</evidence>
<comment type="caution">
    <text evidence="5">The sequence shown here is derived from an EMBL/GenBank/DDBJ whole genome shotgun (WGS) entry which is preliminary data.</text>
</comment>
<evidence type="ECO:0000313" key="6">
    <source>
        <dbReference type="Proteomes" id="UP000435112"/>
    </source>
</evidence>